<comment type="caution">
    <text evidence="2">The sequence shown here is derived from an EMBL/GenBank/DDBJ whole genome shotgun (WGS) entry which is preliminary data.</text>
</comment>
<dbReference type="InterPro" id="IPR056636">
    <property type="entry name" value="DUF7734"/>
</dbReference>
<proteinExistence type="predicted"/>
<dbReference type="AlphaFoldDB" id="A0AAN7JX71"/>
<dbReference type="Pfam" id="PF24869">
    <property type="entry name" value="DUF7734"/>
    <property type="match status" value="1"/>
</dbReference>
<gene>
    <name evidence="2" type="ORF">SAY87_002614</name>
</gene>
<sequence length="186" mass="20370">MLKLHLRKTISLELFFLLPKSPSPSPPHSIAATRAHPSIAPRAWPISMKLGGLTATTRPVPCFARRRSVRYGAEDGGDEEVEEGEDGYGDNAEIGLLELYSQSAKGEALIVHADIDGDQVEVLIFKGFSSSLSYGTWSDPSRSILPARAKITSIDRVKGPFDPSNIEFIQKGLTWENFKAGFIVSR</sequence>
<dbReference type="EMBL" id="JAXIOK010000015">
    <property type="protein sequence ID" value="KAK4754510.1"/>
    <property type="molecule type" value="Genomic_DNA"/>
</dbReference>
<evidence type="ECO:0000259" key="1">
    <source>
        <dbReference type="Pfam" id="PF24869"/>
    </source>
</evidence>
<dbReference type="PANTHER" id="PTHR36729">
    <property type="entry name" value="EXPRESSED PROTEIN"/>
    <property type="match status" value="1"/>
</dbReference>
<organism evidence="2 3">
    <name type="scientific">Trapa incisa</name>
    <dbReference type="NCBI Taxonomy" id="236973"/>
    <lineage>
        <taxon>Eukaryota</taxon>
        <taxon>Viridiplantae</taxon>
        <taxon>Streptophyta</taxon>
        <taxon>Embryophyta</taxon>
        <taxon>Tracheophyta</taxon>
        <taxon>Spermatophyta</taxon>
        <taxon>Magnoliopsida</taxon>
        <taxon>eudicotyledons</taxon>
        <taxon>Gunneridae</taxon>
        <taxon>Pentapetalae</taxon>
        <taxon>rosids</taxon>
        <taxon>malvids</taxon>
        <taxon>Myrtales</taxon>
        <taxon>Lythraceae</taxon>
        <taxon>Trapa</taxon>
    </lineage>
</organism>
<evidence type="ECO:0000313" key="3">
    <source>
        <dbReference type="Proteomes" id="UP001345219"/>
    </source>
</evidence>
<dbReference type="PANTHER" id="PTHR36729:SF2">
    <property type="entry name" value="EXPRESSED PROTEIN"/>
    <property type="match status" value="1"/>
</dbReference>
<feature type="domain" description="DUF7734" evidence="1">
    <location>
        <begin position="96"/>
        <end position="180"/>
    </location>
</feature>
<name>A0AAN7JX71_9MYRT</name>
<dbReference type="GO" id="GO:0009507">
    <property type="term" value="C:chloroplast"/>
    <property type="evidence" value="ECO:0007669"/>
    <property type="project" value="TreeGrafter"/>
</dbReference>
<reference evidence="2 3" key="1">
    <citation type="journal article" date="2023" name="Hortic Res">
        <title>Pangenome of water caltrop reveals structural variations and asymmetric subgenome divergence after allopolyploidization.</title>
        <authorList>
            <person name="Zhang X."/>
            <person name="Chen Y."/>
            <person name="Wang L."/>
            <person name="Yuan Y."/>
            <person name="Fang M."/>
            <person name="Shi L."/>
            <person name="Lu R."/>
            <person name="Comes H.P."/>
            <person name="Ma Y."/>
            <person name="Chen Y."/>
            <person name="Huang G."/>
            <person name="Zhou Y."/>
            <person name="Zheng Z."/>
            <person name="Qiu Y."/>
        </authorList>
    </citation>
    <scope>NUCLEOTIDE SEQUENCE [LARGE SCALE GENOMIC DNA]</scope>
    <source>
        <tissue evidence="2">Roots</tissue>
    </source>
</reference>
<evidence type="ECO:0000313" key="2">
    <source>
        <dbReference type="EMBL" id="KAK4754510.1"/>
    </source>
</evidence>
<protein>
    <recommendedName>
        <fullName evidence="1">DUF7734 domain-containing protein</fullName>
    </recommendedName>
</protein>
<keyword evidence="3" id="KW-1185">Reference proteome</keyword>
<accession>A0AAN7JX71</accession>
<dbReference type="Proteomes" id="UP001345219">
    <property type="component" value="Chromosome 2"/>
</dbReference>